<reference evidence="2" key="1">
    <citation type="journal article" date="2017" name="Gigascience">
        <title>The first near-complete assembly of the hexaploid bread wheat genome, Triticum aestivum.</title>
        <authorList>
            <person name="Zimin A.V."/>
            <person name="Puiu D."/>
            <person name="Hall R."/>
            <person name="Kingan S."/>
            <person name="Clavijo B.J."/>
            <person name="Salzberg S.L."/>
        </authorList>
    </citation>
    <scope>NUCLEOTIDE SEQUENCE</scope>
    <source>
        <tissue evidence="2">Leaf</tissue>
    </source>
</reference>
<evidence type="ECO:0000313" key="2">
    <source>
        <dbReference type="EMBL" id="KAF7101017.1"/>
    </source>
</evidence>
<name>A0A9R1M5E0_WHEAT</name>
<proteinExistence type="predicted"/>
<feature type="compositionally biased region" description="Basic residues" evidence="1">
    <location>
        <begin position="32"/>
        <end position="43"/>
    </location>
</feature>
<accession>A0A9R1M5E0</accession>
<dbReference type="Proteomes" id="UP000815260">
    <property type="component" value="Chromosome 7B"/>
</dbReference>
<feature type="non-terminal residue" evidence="2">
    <location>
        <position position="126"/>
    </location>
</feature>
<comment type="caution">
    <text evidence="2">The sequence shown here is derived from an EMBL/GenBank/DDBJ whole genome shotgun (WGS) entry which is preliminary data.</text>
</comment>
<sequence length="126" mass="13734">SPSAPAPFLTATTCPQPPLPSRSESTWLRTTRSSRTRCRRSSHRSPWPRPRGPSAARPTAPPPSSRSTGSAPRSSAIRPVLAQHVPKTNGDIPSFDEAFSDHRRLLDRLVLYVLVELKGNGDGNCQ</sequence>
<dbReference type="AlphaFoldDB" id="A0A9R1M5E0"/>
<feature type="non-terminal residue" evidence="2">
    <location>
        <position position="1"/>
    </location>
</feature>
<organism evidence="2">
    <name type="scientific">Triticum aestivum</name>
    <name type="common">Wheat</name>
    <dbReference type="NCBI Taxonomy" id="4565"/>
    <lineage>
        <taxon>Eukaryota</taxon>
        <taxon>Viridiplantae</taxon>
        <taxon>Streptophyta</taxon>
        <taxon>Embryophyta</taxon>
        <taxon>Tracheophyta</taxon>
        <taxon>Spermatophyta</taxon>
        <taxon>Magnoliopsida</taxon>
        <taxon>Liliopsida</taxon>
        <taxon>Poales</taxon>
        <taxon>Poaceae</taxon>
        <taxon>BOP clade</taxon>
        <taxon>Pooideae</taxon>
        <taxon>Triticodae</taxon>
        <taxon>Triticeae</taxon>
        <taxon>Triticinae</taxon>
        <taxon>Triticum</taxon>
    </lineage>
</organism>
<reference evidence="2" key="2">
    <citation type="submission" date="2020-03" db="EMBL/GenBank/DDBJ databases">
        <title>The second near-complete assembly of the hexaploid bread wheat (Triticum aestivum) genome.</title>
        <authorList>
            <person name="Zimin A.V."/>
            <person name="Puiu D."/>
            <person name="Shumante A."/>
            <person name="Alonge M."/>
            <person name="Salzberg S.L."/>
        </authorList>
    </citation>
    <scope>NUCLEOTIDE SEQUENCE</scope>
    <source>
        <tissue evidence="2">Leaf</tissue>
    </source>
</reference>
<dbReference type="EMBL" id="CM022230">
    <property type="protein sequence ID" value="KAF7101017.1"/>
    <property type="molecule type" value="Genomic_DNA"/>
</dbReference>
<evidence type="ECO:0000256" key="1">
    <source>
        <dbReference type="SAM" id="MobiDB-lite"/>
    </source>
</evidence>
<protein>
    <submittedName>
        <fullName evidence="2">Uncharacterized protein</fullName>
    </submittedName>
</protein>
<feature type="compositionally biased region" description="Low complexity" evidence="1">
    <location>
        <begin position="65"/>
        <end position="76"/>
    </location>
</feature>
<gene>
    <name evidence="2" type="ORF">CFC21_102421</name>
</gene>
<feature type="region of interest" description="Disordered" evidence="1">
    <location>
        <begin position="1"/>
        <end position="94"/>
    </location>
</feature>
<feature type="compositionally biased region" description="Low complexity" evidence="1">
    <location>
        <begin position="21"/>
        <end position="31"/>
    </location>
</feature>